<comment type="caution">
    <text evidence="2">The sequence shown here is derived from an EMBL/GenBank/DDBJ whole genome shotgun (WGS) entry which is preliminary data.</text>
</comment>
<keyword evidence="1" id="KW-0812">Transmembrane</keyword>
<proteinExistence type="predicted"/>
<dbReference type="EMBL" id="VOTZ01000002">
    <property type="protein sequence ID" value="MCQ1537743.1"/>
    <property type="molecule type" value="Genomic_DNA"/>
</dbReference>
<dbReference type="Proteomes" id="UP001524383">
    <property type="component" value="Unassembled WGS sequence"/>
</dbReference>
<keyword evidence="3" id="KW-1185">Reference proteome</keyword>
<dbReference type="AlphaFoldDB" id="A0ABD4TII1"/>
<gene>
    <name evidence="2" type="ORF">FTO68_01885</name>
</gene>
<keyword evidence="1" id="KW-1133">Transmembrane helix</keyword>
<evidence type="ECO:0000256" key="1">
    <source>
        <dbReference type="SAM" id="Phobius"/>
    </source>
</evidence>
<name>A0ABD4TII1_9EURY</name>
<sequence length="284" mass="30419">MKVPNPHKQLQPLVSYFSDQFRDLIQTVRHPGDSDEAKASFALFIAAAASFALVFFTDRADMTSATLVLCGFACFIAGIFLLTFHRGGTIAPDIAERLTPGCRIGLARISADLGVDGDAVILPEGESIIQFNASGASKIPNGALQTSLVLQEGSVGVTIPPLALPLWDHLRKEYGLTTPDGVEASLSAIREVLTVASELAETMATSIEGDDLVIEISGYHLFGECMITQAESPKCCTMFPCAACGLIGVILADATKSAWCYDRIVLSPESRTITITLRRYEQGM</sequence>
<feature type="transmembrane region" description="Helical" evidence="1">
    <location>
        <begin position="39"/>
        <end position="56"/>
    </location>
</feature>
<evidence type="ECO:0000313" key="3">
    <source>
        <dbReference type="Proteomes" id="UP001524383"/>
    </source>
</evidence>
<evidence type="ECO:0000313" key="2">
    <source>
        <dbReference type="EMBL" id="MCQ1537743.1"/>
    </source>
</evidence>
<organism evidence="2 3">
    <name type="scientific">Methanocalculus taiwanensis</name>
    <dbReference type="NCBI Taxonomy" id="106207"/>
    <lineage>
        <taxon>Archaea</taxon>
        <taxon>Methanobacteriati</taxon>
        <taxon>Methanobacteriota</taxon>
        <taxon>Stenosarchaea group</taxon>
        <taxon>Methanomicrobia</taxon>
        <taxon>Methanomicrobiales</taxon>
        <taxon>Methanocalculaceae</taxon>
        <taxon>Methanocalculus</taxon>
    </lineage>
</organism>
<keyword evidence="1" id="KW-0472">Membrane</keyword>
<dbReference type="RefSeq" id="WP_255331653.1">
    <property type="nucleotide sequence ID" value="NZ_VOTZ01000002.1"/>
</dbReference>
<feature type="transmembrane region" description="Helical" evidence="1">
    <location>
        <begin position="62"/>
        <end position="84"/>
    </location>
</feature>
<reference evidence="2 3" key="1">
    <citation type="submission" date="2019-08" db="EMBL/GenBank/DDBJ databases">
        <authorList>
            <person name="Chen S.-C."/>
            <person name="Lai M.-C."/>
            <person name="You Y.-T."/>
        </authorList>
    </citation>
    <scope>NUCLEOTIDE SEQUENCE [LARGE SCALE GENOMIC DNA]</scope>
    <source>
        <strain evidence="2 3">P2F9704a</strain>
    </source>
</reference>
<protein>
    <submittedName>
        <fullName evidence="2">Uncharacterized protein</fullName>
    </submittedName>
</protein>
<accession>A0ABD4TII1</accession>